<name>A0ABR9UEM9_9CYAN</name>
<gene>
    <name evidence="2" type="ORF">IQ236_17110</name>
</gene>
<evidence type="ECO:0000256" key="1">
    <source>
        <dbReference type="SAM" id="MobiDB-lite"/>
    </source>
</evidence>
<protein>
    <submittedName>
        <fullName evidence="2">Uncharacterized protein</fullName>
    </submittedName>
</protein>
<dbReference type="EMBL" id="JADEWU010000042">
    <property type="protein sequence ID" value="MBE9144924.1"/>
    <property type="molecule type" value="Genomic_DNA"/>
</dbReference>
<feature type="region of interest" description="Disordered" evidence="1">
    <location>
        <begin position="71"/>
        <end position="103"/>
    </location>
</feature>
<dbReference type="RefSeq" id="WP_193870419.1">
    <property type="nucleotide sequence ID" value="NZ_JADEWU010000042.1"/>
</dbReference>
<feature type="compositionally biased region" description="Polar residues" evidence="1">
    <location>
        <begin position="77"/>
        <end position="100"/>
    </location>
</feature>
<evidence type="ECO:0000313" key="2">
    <source>
        <dbReference type="EMBL" id="MBE9144924.1"/>
    </source>
</evidence>
<dbReference type="Proteomes" id="UP000640725">
    <property type="component" value="Unassembled WGS sequence"/>
</dbReference>
<proteinExistence type="predicted"/>
<reference evidence="2 3" key="1">
    <citation type="submission" date="2020-10" db="EMBL/GenBank/DDBJ databases">
        <authorList>
            <person name="Castelo-Branco R."/>
            <person name="Eusebio N."/>
            <person name="Adriana R."/>
            <person name="Vieira A."/>
            <person name="Brugerolle De Fraissinette N."/>
            <person name="Rezende De Castro R."/>
            <person name="Schneider M.P."/>
            <person name="Vasconcelos V."/>
            <person name="Leao P.N."/>
        </authorList>
    </citation>
    <scope>NUCLEOTIDE SEQUENCE [LARGE SCALE GENOMIC DNA]</scope>
    <source>
        <strain evidence="2 3">LEGE 06226</strain>
    </source>
</reference>
<comment type="caution">
    <text evidence="2">The sequence shown here is derived from an EMBL/GenBank/DDBJ whole genome shotgun (WGS) entry which is preliminary data.</text>
</comment>
<evidence type="ECO:0000313" key="3">
    <source>
        <dbReference type="Proteomes" id="UP000640725"/>
    </source>
</evidence>
<sequence>MGKLLNAIVKYPAGKILETKYGEKVNAVFMAGEEEIKIWADANTQKAEMLKSLVKGEHKLILDDGGKYKLLEDEQKTQPNGNTNSNDNGKTNGKTNSNYEPLSDDKKRAIGQFITEQADLLAFCHETAYKAYNKRFPHDPMDESESFALDSETIQKAGMSLFITTQKRFGI</sequence>
<keyword evidence="3" id="KW-1185">Reference proteome</keyword>
<organism evidence="2 3">
    <name type="scientific">Planktothrix mougeotii LEGE 06226</name>
    <dbReference type="NCBI Taxonomy" id="1828728"/>
    <lineage>
        <taxon>Bacteria</taxon>
        <taxon>Bacillati</taxon>
        <taxon>Cyanobacteriota</taxon>
        <taxon>Cyanophyceae</taxon>
        <taxon>Oscillatoriophycideae</taxon>
        <taxon>Oscillatoriales</taxon>
        <taxon>Microcoleaceae</taxon>
        <taxon>Planktothrix</taxon>
    </lineage>
</organism>
<accession>A0ABR9UEM9</accession>